<keyword evidence="3" id="KW-1185">Reference proteome</keyword>
<organism evidence="2 3">
    <name type="scientific">Aspergillus indologenus CBS 114.80</name>
    <dbReference type="NCBI Taxonomy" id="1450541"/>
    <lineage>
        <taxon>Eukaryota</taxon>
        <taxon>Fungi</taxon>
        <taxon>Dikarya</taxon>
        <taxon>Ascomycota</taxon>
        <taxon>Pezizomycotina</taxon>
        <taxon>Eurotiomycetes</taxon>
        <taxon>Eurotiomycetidae</taxon>
        <taxon>Eurotiales</taxon>
        <taxon>Aspergillaceae</taxon>
        <taxon>Aspergillus</taxon>
        <taxon>Aspergillus subgen. Circumdati</taxon>
    </lineage>
</organism>
<evidence type="ECO:0000313" key="3">
    <source>
        <dbReference type="Proteomes" id="UP000248817"/>
    </source>
</evidence>
<feature type="chain" id="PRO_5015906472" evidence="1">
    <location>
        <begin position="19"/>
        <end position="59"/>
    </location>
</feature>
<feature type="signal peptide" evidence="1">
    <location>
        <begin position="1"/>
        <end position="18"/>
    </location>
</feature>
<evidence type="ECO:0000313" key="2">
    <source>
        <dbReference type="EMBL" id="PYI33666.1"/>
    </source>
</evidence>
<dbReference type="AlphaFoldDB" id="A0A2V5JDD9"/>
<proteinExistence type="predicted"/>
<name>A0A2V5JDD9_9EURO</name>
<protein>
    <submittedName>
        <fullName evidence="2">Uncharacterized protein</fullName>
    </submittedName>
</protein>
<evidence type="ECO:0000256" key="1">
    <source>
        <dbReference type="SAM" id="SignalP"/>
    </source>
</evidence>
<dbReference type="EMBL" id="KZ825482">
    <property type="protein sequence ID" value="PYI33666.1"/>
    <property type="molecule type" value="Genomic_DNA"/>
</dbReference>
<keyword evidence="1" id="KW-0732">Signal</keyword>
<gene>
    <name evidence="2" type="ORF">BP00DRAFT_423825</name>
</gene>
<sequence length="59" mass="6174">MSIHFHVLCAVLLGHASAGCFAVVSLSFFGGFRMAKTTYLVARGGTALGDELFAKDPLA</sequence>
<accession>A0A2V5JDD9</accession>
<reference evidence="2 3" key="1">
    <citation type="submission" date="2018-02" db="EMBL/GenBank/DDBJ databases">
        <title>The genomes of Aspergillus section Nigri reveals drivers in fungal speciation.</title>
        <authorList>
            <consortium name="DOE Joint Genome Institute"/>
            <person name="Vesth T.C."/>
            <person name="Nybo J."/>
            <person name="Theobald S."/>
            <person name="Brandl J."/>
            <person name="Frisvad J.C."/>
            <person name="Nielsen K.F."/>
            <person name="Lyhne E.K."/>
            <person name="Kogle M.E."/>
            <person name="Kuo A."/>
            <person name="Riley R."/>
            <person name="Clum A."/>
            <person name="Nolan M."/>
            <person name="Lipzen A."/>
            <person name="Salamov A."/>
            <person name="Henrissat B."/>
            <person name="Wiebenga A."/>
            <person name="De vries R.P."/>
            <person name="Grigoriev I.V."/>
            <person name="Mortensen U.H."/>
            <person name="Andersen M.R."/>
            <person name="Baker S.E."/>
        </authorList>
    </citation>
    <scope>NUCLEOTIDE SEQUENCE [LARGE SCALE GENOMIC DNA]</scope>
    <source>
        <strain evidence="2 3">CBS 114.80</strain>
    </source>
</reference>
<dbReference type="Proteomes" id="UP000248817">
    <property type="component" value="Unassembled WGS sequence"/>
</dbReference>